<dbReference type="KEGG" id="vg:77946292"/>
<accession>A0A879R327</accession>
<reference evidence="2" key="1">
    <citation type="submission" date="2020-09" db="EMBL/GenBank/DDBJ databases">
        <authorList>
            <person name="Zhang D."/>
            <person name="Hatherill J.R."/>
            <person name="Ramirez J.F."/>
            <person name="Edinger B."/>
            <person name="Balarin R."/>
            <person name="Sullivan A."/>
            <person name="Humpal K.M."/>
            <person name="Guseva A."/>
            <person name="Butela K.A."/>
            <person name="Garlena R.A."/>
            <person name="Russell D.A."/>
            <person name="Pope W.H."/>
            <person name="Jacobs-Sera D."/>
            <person name="Hatfull G.F."/>
        </authorList>
    </citation>
    <scope>NUCLEOTIDE SEQUENCE</scope>
</reference>
<dbReference type="RefSeq" id="YP_010670097.1">
    <property type="nucleotide sequence ID" value="NC_070963.1"/>
</dbReference>
<dbReference type="Pfam" id="PF13640">
    <property type="entry name" value="2OG-FeII_Oxy_3"/>
    <property type="match status" value="1"/>
</dbReference>
<protein>
    <submittedName>
        <fullName evidence="2">2OG-Fe(II) oxygenase</fullName>
    </submittedName>
</protein>
<feature type="domain" description="Prolyl 4-hydroxylase alpha subunit Fe(2+) 2OG dioxygenase" evidence="1">
    <location>
        <begin position="100"/>
        <end position="189"/>
    </location>
</feature>
<sequence>MDIELIPTNDIDYNSFIGTWKLYPGNAFCQNIINFFETTKEIPKIKVNNQSKEDIEMCVYDTTNTSINLFKTEILGECYYQYCKKYEYCISKEVCSSILKIQKYNPNQSYKSWHSERNNLDPMNISRHLVWMIYLNDVNDGGETEFYYQKIKIKPEVGKILIWPCDWTHTHRGIASKTETKYIMTGWFNHRMLHEYNFK</sequence>
<dbReference type="Proteomes" id="UP000664915">
    <property type="component" value="Segment"/>
</dbReference>
<dbReference type="InterPro" id="IPR044862">
    <property type="entry name" value="Pro_4_hyd_alph_FE2OG_OXY"/>
</dbReference>
<keyword evidence="3" id="KW-1185">Reference proteome</keyword>
<evidence type="ECO:0000313" key="2">
    <source>
        <dbReference type="EMBL" id="QPX48087.1"/>
    </source>
</evidence>
<dbReference type="EMBL" id="MW015081">
    <property type="protein sequence ID" value="QPX48087.1"/>
    <property type="molecule type" value="Genomic_DNA"/>
</dbReference>
<dbReference type="Gene3D" id="2.60.120.620">
    <property type="entry name" value="q2cbj1_9rhob like domain"/>
    <property type="match status" value="1"/>
</dbReference>
<dbReference type="GeneID" id="77946292"/>
<proteinExistence type="predicted"/>
<evidence type="ECO:0000313" key="3">
    <source>
        <dbReference type="Proteomes" id="UP000664915"/>
    </source>
</evidence>
<evidence type="ECO:0000259" key="1">
    <source>
        <dbReference type="Pfam" id="PF13640"/>
    </source>
</evidence>
<name>A0A879R327_9CAUD</name>
<organism evidence="2 3">
    <name type="scientific">Synechococcus phage S-SRM01</name>
    <dbReference type="NCBI Taxonomy" id="2781608"/>
    <lineage>
        <taxon>Viruses</taxon>
        <taxon>Duplodnaviria</taxon>
        <taxon>Heunggongvirae</taxon>
        <taxon>Uroviricota</taxon>
        <taxon>Caudoviricetes</taxon>
        <taxon>Pantevenvirales</taxon>
        <taxon>Kyanoviridae</taxon>
        <taxon>Serangoonvirus</taxon>
        <taxon>Serangoonvirus essarone</taxon>
    </lineage>
</organism>